<protein>
    <submittedName>
        <fullName evidence="1">DUF72 domain-containing protein</fullName>
    </submittedName>
</protein>
<accession>A0ABS9KC94</accession>
<evidence type="ECO:0000313" key="2">
    <source>
        <dbReference type="Proteomes" id="UP001165366"/>
    </source>
</evidence>
<proteinExistence type="predicted"/>
<organism evidence="1 2">
    <name type="scientific">Rhodohalobacter sulfatireducens</name>
    <dbReference type="NCBI Taxonomy" id="2911366"/>
    <lineage>
        <taxon>Bacteria</taxon>
        <taxon>Pseudomonadati</taxon>
        <taxon>Balneolota</taxon>
        <taxon>Balneolia</taxon>
        <taxon>Balneolales</taxon>
        <taxon>Balneolaceae</taxon>
        <taxon>Rhodohalobacter</taxon>
    </lineage>
</organism>
<dbReference type="EMBL" id="JAKLWS010000007">
    <property type="protein sequence ID" value="MCG2588450.1"/>
    <property type="molecule type" value="Genomic_DNA"/>
</dbReference>
<name>A0ABS9KC94_9BACT</name>
<gene>
    <name evidence="1" type="ORF">L6773_07740</name>
</gene>
<dbReference type="InterPro" id="IPR036520">
    <property type="entry name" value="UPF0759_sf"/>
</dbReference>
<evidence type="ECO:0000313" key="1">
    <source>
        <dbReference type="EMBL" id="MCG2588450.1"/>
    </source>
</evidence>
<dbReference type="PANTHER" id="PTHR30348">
    <property type="entry name" value="UNCHARACTERIZED PROTEIN YECE"/>
    <property type="match status" value="1"/>
</dbReference>
<dbReference type="InterPro" id="IPR002763">
    <property type="entry name" value="DUF72"/>
</dbReference>
<comment type="caution">
    <text evidence="1">The sequence shown here is derived from an EMBL/GenBank/DDBJ whole genome shotgun (WGS) entry which is preliminary data.</text>
</comment>
<dbReference type="RefSeq" id="WP_237853292.1">
    <property type="nucleotide sequence ID" value="NZ_JAKLWS010000007.1"/>
</dbReference>
<reference evidence="1" key="2">
    <citation type="submission" date="2024-05" db="EMBL/GenBank/DDBJ databases">
        <title>Rhodohalobacter halophilus gen. nov., sp. nov., a moderately halophilic member of the family Balneolaceae.</title>
        <authorList>
            <person name="Xia J."/>
        </authorList>
    </citation>
    <scope>NUCLEOTIDE SEQUENCE</scope>
    <source>
        <strain evidence="1">WB101</strain>
    </source>
</reference>
<dbReference type="SUPFAM" id="SSF117396">
    <property type="entry name" value="TM1631-like"/>
    <property type="match status" value="1"/>
</dbReference>
<reference evidence="1" key="1">
    <citation type="submission" date="2022-01" db="EMBL/GenBank/DDBJ databases">
        <authorList>
            <person name="Wang Y."/>
        </authorList>
    </citation>
    <scope>NUCLEOTIDE SEQUENCE</scope>
    <source>
        <strain evidence="1">WB101</strain>
    </source>
</reference>
<sequence>MSIKKYHIGLTQWGFKDWIGNFFSNEAKPDHFLNEYASVFNSVEGNTTFYRVPTPETIQKWGEQVPSDFKFCFKFPREITHKRQLKNVTEEVLSFLDLFQPIRTKLGPFHIQLSPTFSYEQVQNLEELVEVLPAHLSFAVEVRHLDFFDKGKKERHLNDLLKSYGVNRVVFDTRRLHEIKTDDPSILKAKKKKPKTPVRFDSTGANPFIRYVGGNEVVQNESHLKEWAIIIANWIRDGKHPYMFIHSPDTLHAPELARYFHHVLANLTELEPLPEWPVDRKDKQLGLF</sequence>
<keyword evidence="2" id="KW-1185">Reference proteome</keyword>
<dbReference type="Pfam" id="PF01904">
    <property type="entry name" value="DUF72"/>
    <property type="match status" value="1"/>
</dbReference>
<dbReference type="Gene3D" id="3.20.20.410">
    <property type="entry name" value="Protein of unknown function UPF0759"/>
    <property type="match status" value="1"/>
</dbReference>
<dbReference type="Proteomes" id="UP001165366">
    <property type="component" value="Unassembled WGS sequence"/>
</dbReference>
<dbReference type="PANTHER" id="PTHR30348:SF9">
    <property type="entry name" value="UPF0759 PROTEIN YECE"/>
    <property type="match status" value="1"/>
</dbReference>